<gene>
    <name evidence="1" type="ORF">B739_0271</name>
</gene>
<organism evidence="1 2">
    <name type="scientific">Riemerella anatipestifer RA-CH-1</name>
    <dbReference type="NCBI Taxonomy" id="1228997"/>
    <lineage>
        <taxon>Bacteria</taxon>
        <taxon>Pseudomonadati</taxon>
        <taxon>Bacteroidota</taxon>
        <taxon>Flavobacteriia</taxon>
        <taxon>Flavobacteriales</taxon>
        <taxon>Weeksellaceae</taxon>
        <taxon>Riemerella</taxon>
    </lineage>
</organism>
<keyword evidence="2" id="KW-1185">Reference proteome</keyword>
<dbReference type="KEGG" id="rag:B739_0271"/>
<protein>
    <submittedName>
        <fullName evidence="1">Uncharacterized protein</fullName>
    </submittedName>
</protein>
<sequence>MEKILLLDGMKWASGRVFFVLGCVRGGCKVVVERGAWRCG</sequence>
<dbReference type="HOGENOM" id="CLU_3295756_0_0_10"/>
<name>J9R386_RIEAN</name>
<dbReference type="Proteomes" id="UP000006276">
    <property type="component" value="Chromosome"/>
</dbReference>
<reference evidence="1 2" key="1">
    <citation type="submission" date="2012-09" db="EMBL/GenBank/DDBJ databases">
        <title>Riemerella anatipestifer vaccine strains.</title>
        <authorList>
            <person name="Chun C.A."/>
            <person name="Shu W.M."/>
            <person name="Kang Z.D."/>
            <person name="Jia W.X."/>
        </authorList>
    </citation>
    <scope>NUCLEOTIDE SEQUENCE [LARGE SCALE GENOMIC DNA]</scope>
    <source>
        <strain evidence="1 2">RA-CH-1</strain>
    </source>
</reference>
<evidence type="ECO:0000313" key="2">
    <source>
        <dbReference type="Proteomes" id="UP000006276"/>
    </source>
</evidence>
<proteinExistence type="predicted"/>
<accession>J9R386</accession>
<dbReference type="EMBL" id="CP003787">
    <property type="protein sequence ID" value="AFR34878.1"/>
    <property type="molecule type" value="Genomic_DNA"/>
</dbReference>
<dbReference type="AlphaFoldDB" id="J9R386"/>
<evidence type="ECO:0000313" key="1">
    <source>
        <dbReference type="EMBL" id="AFR34878.1"/>
    </source>
</evidence>